<comment type="caution">
    <text evidence="1">The sequence shown here is derived from an EMBL/GenBank/DDBJ whole genome shotgun (WGS) entry which is preliminary data.</text>
</comment>
<keyword evidence="2" id="KW-1185">Reference proteome</keyword>
<dbReference type="OrthoDB" id="1934719at2759"/>
<evidence type="ECO:0000313" key="2">
    <source>
        <dbReference type="Proteomes" id="UP000467841"/>
    </source>
</evidence>
<evidence type="ECO:0008006" key="3">
    <source>
        <dbReference type="Google" id="ProtNLM"/>
    </source>
</evidence>
<dbReference type="SUPFAM" id="SSF56672">
    <property type="entry name" value="DNA/RNA polymerases"/>
    <property type="match status" value="1"/>
</dbReference>
<reference evidence="1" key="1">
    <citation type="submission" date="2020-01" db="EMBL/GenBank/DDBJ databases">
        <authorList>
            <person name="Mishra B."/>
        </authorList>
    </citation>
    <scope>NUCLEOTIDE SEQUENCE [LARGE SCALE GENOMIC DNA]</scope>
</reference>
<evidence type="ECO:0000313" key="1">
    <source>
        <dbReference type="EMBL" id="CAA7048502.1"/>
    </source>
</evidence>
<organism evidence="1 2">
    <name type="scientific">Microthlaspi erraticum</name>
    <dbReference type="NCBI Taxonomy" id="1685480"/>
    <lineage>
        <taxon>Eukaryota</taxon>
        <taxon>Viridiplantae</taxon>
        <taxon>Streptophyta</taxon>
        <taxon>Embryophyta</taxon>
        <taxon>Tracheophyta</taxon>
        <taxon>Spermatophyta</taxon>
        <taxon>Magnoliopsida</taxon>
        <taxon>eudicotyledons</taxon>
        <taxon>Gunneridae</taxon>
        <taxon>Pentapetalae</taxon>
        <taxon>rosids</taxon>
        <taxon>malvids</taxon>
        <taxon>Brassicales</taxon>
        <taxon>Brassicaceae</taxon>
        <taxon>Coluteocarpeae</taxon>
        <taxon>Microthlaspi</taxon>
    </lineage>
</organism>
<dbReference type="Proteomes" id="UP000467841">
    <property type="component" value="Unassembled WGS sequence"/>
</dbReference>
<dbReference type="EMBL" id="CACVBM020001385">
    <property type="protein sequence ID" value="CAA7048502.1"/>
    <property type="molecule type" value="Genomic_DNA"/>
</dbReference>
<dbReference type="InterPro" id="IPR043502">
    <property type="entry name" value="DNA/RNA_pol_sf"/>
</dbReference>
<proteinExistence type="predicted"/>
<gene>
    <name evidence="1" type="ORF">MERR_LOCUS35737</name>
</gene>
<name>A0A6D2K5Z5_9BRAS</name>
<dbReference type="PANTHER" id="PTHR19446">
    <property type="entry name" value="REVERSE TRANSCRIPTASES"/>
    <property type="match status" value="1"/>
</dbReference>
<sequence>MPSNKSPGPGGFTCEYFKSAWTIVGKDLVVAIQSCHKGINSTILALIPKKTEAKEMKDYRPISCCNVKTCCLLMENVLLASELVNKYHKETVSPRCAVKIDISKAFDSVQWPFLLNTIQRKRNKTGLFLISLPICHMHECSLDKERLVTIRIVRIQGF</sequence>
<dbReference type="AlphaFoldDB" id="A0A6D2K5Z5"/>
<protein>
    <recommendedName>
        <fullName evidence="3">Reverse transcriptase domain-containing protein</fullName>
    </recommendedName>
</protein>
<accession>A0A6D2K5Z5</accession>